<dbReference type="Pfam" id="PF00705">
    <property type="entry name" value="PCNA_N"/>
    <property type="match status" value="1"/>
</dbReference>
<dbReference type="Gene3D" id="3.70.10.10">
    <property type="match status" value="1"/>
</dbReference>
<evidence type="ECO:0000256" key="2">
    <source>
        <dbReference type="ARBA" id="ARBA00023125"/>
    </source>
</evidence>
<dbReference type="PANTHER" id="PTHR11352:SF0">
    <property type="entry name" value="PROLIFERATING CELL NUCLEAR ANTIGEN"/>
    <property type="match status" value="1"/>
</dbReference>
<dbReference type="InterPro" id="IPR022649">
    <property type="entry name" value="Pr_cel_nuc_antig_C"/>
</dbReference>
<evidence type="ECO:0000256" key="1">
    <source>
        <dbReference type="ARBA" id="ARBA00010462"/>
    </source>
</evidence>
<dbReference type="GO" id="GO:0006272">
    <property type="term" value="P:leading strand elongation"/>
    <property type="evidence" value="ECO:0007669"/>
    <property type="project" value="TreeGrafter"/>
</dbReference>
<reference evidence="5" key="1">
    <citation type="journal article" date="2020" name="Nature">
        <title>Giant virus diversity and host interactions through global metagenomics.</title>
        <authorList>
            <person name="Schulz F."/>
            <person name="Roux S."/>
            <person name="Paez-Espino D."/>
            <person name="Jungbluth S."/>
            <person name="Walsh D.A."/>
            <person name="Denef V.J."/>
            <person name="McMahon K.D."/>
            <person name="Konstantinidis K.T."/>
            <person name="Eloe-Fadrosh E.A."/>
            <person name="Kyrpides N.C."/>
            <person name="Woyke T."/>
        </authorList>
    </citation>
    <scope>NUCLEOTIDE SEQUENCE</scope>
    <source>
        <strain evidence="5">GVMAG-M-3300027759-42</strain>
    </source>
</reference>
<dbReference type="InterPro" id="IPR000730">
    <property type="entry name" value="Pr_cel_nuc_antig"/>
</dbReference>
<evidence type="ECO:0000259" key="3">
    <source>
        <dbReference type="Pfam" id="PF00705"/>
    </source>
</evidence>
<dbReference type="SUPFAM" id="SSF55979">
    <property type="entry name" value="DNA clamp"/>
    <property type="match status" value="2"/>
</dbReference>
<dbReference type="CDD" id="cd00577">
    <property type="entry name" value="PCNA"/>
    <property type="match status" value="1"/>
</dbReference>
<evidence type="ECO:0000259" key="4">
    <source>
        <dbReference type="Pfam" id="PF02747"/>
    </source>
</evidence>
<dbReference type="NCBIfam" id="TIGR00590">
    <property type="entry name" value="pcna"/>
    <property type="match status" value="1"/>
</dbReference>
<sequence>MNVVISTPQKADTFCAMFHHMKAFTEHVNVMFESDHMFLQSMDSAHVSVFEYNLPGVWFDKYEHSHGSAIPLGLNSTLLFKILNTRDKTQTITLVFDPENNDKLYISFTSDNKAVFDKHFELPLMDLEYELMSIPVMDCDAEFSVPSGTFASLVGQLKMFGDTIDIECSEEKIEMNSLSEGLGKMSVNINIEDLDSYAINEGEVMKLSFSLTMLNNICAFSKVAKDMEIKLIKNYPMKIIYSLDSTLEDAKMTFYLAPKINDD</sequence>
<dbReference type="HAMAP" id="MF_00317">
    <property type="entry name" value="DNApol_clamp_arch"/>
    <property type="match status" value="1"/>
</dbReference>
<dbReference type="EMBL" id="MN740444">
    <property type="protein sequence ID" value="QHU26714.1"/>
    <property type="molecule type" value="Genomic_DNA"/>
</dbReference>
<feature type="domain" description="Proliferating cell nuclear antigen PCNA C-terminal" evidence="4">
    <location>
        <begin position="134"/>
        <end position="259"/>
    </location>
</feature>
<organism evidence="5">
    <name type="scientific">viral metagenome</name>
    <dbReference type="NCBI Taxonomy" id="1070528"/>
    <lineage>
        <taxon>unclassified sequences</taxon>
        <taxon>metagenomes</taxon>
        <taxon>organismal metagenomes</taxon>
    </lineage>
</organism>
<keyword evidence="2" id="KW-0238">DNA-binding</keyword>
<feature type="domain" description="Proliferating cell nuclear antigen PCNA N-terminal" evidence="3">
    <location>
        <begin position="14"/>
        <end position="129"/>
    </location>
</feature>
<name>A0A6C0LAQ7_9ZZZZ</name>
<dbReference type="Pfam" id="PF02747">
    <property type="entry name" value="PCNA_C"/>
    <property type="match status" value="1"/>
</dbReference>
<dbReference type="InterPro" id="IPR022648">
    <property type="entry name" value="Pr_cel_nuc_antig_N"/>
</dbReference>
<evidence type="ECO:0000313" key="5">
    <source>
        <dbReference type="EMBL" id="QHU26714.1"/>
    </source>
</evidence>
<dbReference type="GO" id="GO:0030337">
    <property type="term" value="F:DNA polymerase processivity factor activity"/>
    <property type="evidence" value="ECO:0007669"/>
    <property type="project" value="InterPro"/>
</dbReference>
<proteinExistence type="inferred from homology"/>
<evidence type="ECO:0008006" key="6">
    <source>
        <dbReference type="Google" id="ProtNLM"/>
    </source>
</evidence>
<accession>A0A6C0LAQ7</accession>
<protein>
    <recommendedName>
        <fullName evidence="6">Proliferating cell nuclear antigen PCNA C-terminal domain-containing protein</fullName>
    </recommendedName>
</protein>
<dbReference type="PRINTS" id="PR00339">
    <property type="entry name" value="PCNACYCLIN"/>
</dbReference>
<dbReference type="GO" id="GO:0003677">
    <property type="term" value="F:DNA binding"/>
    <property type="evidence" value="ECO:0007669"/>
    <property type="project" value="UniProtKB-KW"/>
</dbReference>
<dbReference type="AlphaFoldDB" id="A0A6C0LAQ7"/>
<dbReference type="GO" id="GO:0006275">
    <property type="term" value="P:regulation of DNA replication"/>
    <property type="evidence" value="ECO:0007669"/>
    <property type="project" value="InterPro"/>
</dbReference>
<dbReference type="InterPro" id="IPR046938">
    <property type="entry name" value="DNA_clamp_sf"/>
</dbReference>
<comment type="similarity">
    <text evidence="1">Belongs to the PCNA family.</text>
</comment>
<dbReference type="PANTHER" id="PTHR11352">
    <property type="entry name" value="PROLIFERATING CELL NUCLEAR ANTIGEN"/>
    <property type="match status" value="1"/>
</dbReference>